<gene>
    <name evidence="1" type="ORF">CB5_LOCUS1640</name>
</gene>
<protein>
    <submittedName>
        <fullName evidence="1">Uncharacterized protein</fullName>
    </submittedName>
</protein>
<dbReference type="AlphaFoldDB" id="A0A6V7NII7"/>
<sequence length="110" mass="12286">MPQWPAVLRKASTASGMPRPVSGYRLRGDLNWVTLLSRAQRPRLDLVPLCEWWLCNNRGLSPDSQPNPTNEEHRYNPLGTACWVVTLTHLKYSGNQCLGGATTAKLTDVL</sequence>
<proteinExistence type="predicted"/>
<organism evidence="1">
    <name type="scientific">Ananas comosus var. bracteatus</name>
    <name type="common">red pineapple</name>
    <dbReference type="NCBI Taxonomy" id="296719"/>
    <lineage>
        <taxon>Eukaryota</taxon>
        <taxon>Viridiplantae</taxon>
        <taxon>Streptophyta</taxon>
        <taxon>Embryophyta</taxon>
        <taxon>Tracheophyta</taxon>
        <taxon>Spermatophyta</taxon>
        <taxon>Magnoliopsida</taxon>
        <taxon>Liliopsida</taxon>
        <taxon>Poales</taxon>
        <taxon>Bromeliaceae</taxon>
        <taxon>Bromelioideae</taxon>
        <taxon>Ananas</taxon>
    </lineage>
</organism>
<reference evidence="1" key="1">
    <citation type="submission" date="2020-07" db="EMBL/GenBank/DDBJ databases">
        <authorList>
            <person name="Lin J."/>
        </authorList>
    </citation>
    <scope>NUCLEOTIDE SEQUENCE</scope>
</reference>
<name>A0A6V7NII7_ANACO</name>
<evidence type="ECO:0000313" key="1">
    <source>
        <dbReference type="EMBL" id="CAD1818429.1"/>
    </source>
</evidence>
<accession>A0A6V7NII7</accession>
<dbReference type="EMBL" id="LR862139">
    <property type="protein sequence ID" value="CAD1818429.1"/>
    <property type="molecule type" value="Genomic_DNA"/>
</dbReference>